<dbReference type="RefSeq" id="WP_350412624.1">
    <property type="nucleotide sequence ID" value="NZ_JBEOKT010000009.1"/>
</dbReference>
<accession>A0ABV1RVU5</accession>
<keyword evidence="2" id="KW-0812">Transmembrane</keyword>
<keyword evidence="2" id="KW-0472">Membrane</keyword>
<reference evidence="4 5" key="1">
    <citation type="submission" date="2024-06" db="EMBL/GenBank/DDBJ databases">
        <title>Pontibacter populi HYL7-15.</title>
        <authorList>
            <person name="Kim M.K."/>
        </authorList>
    </citation>
    <scope>NUCLEOTIDE SEQUENCE [LARGE SCALE GENOMIC DNA]</scope>
    <source>
        <strain evidence="4 5">HYL7-15</strain>
    </source>
</reference>
<evidence type="ECO:0000313" key="4">
    <source>
        <dbReference type="EMBL" id="MER2998170.1"/>
    </source>
</evidence>
<keyword evidence="2" id="KW-1133">Transmembrane helix</keyword>
<keyword evidence="1" id="KW-0238">DNA-binding</keyword>
<dbReference type="Proteomes" id="UP001476807">
    <property type="component" value="Unassembled WGS sequence"/>
</dbReference>
<dbReference type="InterPro" id="IPR041268">
    <property type="entry name" value="HU-CCDC81_bac_2"/>
</dbReference>
<protein>
    <submittedName>
        <fullName evidence="4">SPOR domain-containing protein</fullName>
    </submittedName>
</protein>
<feature type="domain" description="SPOR" evidence="3">
    <location>
        <begin position="298"/>
        <end position="376"/>
    </location>
</feature>
<dbReference type="Pfam" id="PF18175">
    <property type="entry name" value="HU-CCDC81_bac_2"/>
    <property type="match status" value="1"/>
</dbReference>
<dbReference type="SUPFAM" id="SSF47729">
    <property type="entry name" value="IHF-like DNA-binding proteins"/>
    <property type="match status" value="1"/>
</dbReference>
<dbReference type="InterPro" id="IPR010992">
    <property type="entry name" value="IHF-like_DNA-bd_dom_sf"/>
</dbReference>
<evidence type="ECO:0000256" key="1">
    <source>
        <dbReference type="ARBA" id="ARBA00023125"/>
    </source>
</evidence>
<dbReference type="PROSITE" id="PS51724">
    <property type="entry name" value="SPOR"/>
    <property type="match status" value="1"/>
</dbReference>
<evidence type="ECO:0000259" key="3">
    <source>
        <dbReference type="PROSITE" id="PS51724"/>
    </source>
</evidence>
<keyword evidence="5" id="KW-1185">Reference proteome</keyword>
<name>A0ABV1RVU5_9BACT</name>
<gene>
    <name evidence="4" type="ORF">ABS362_11495</name>
</gene>
<dbReference type="EMBL" id="JBEOKT010000009">
    <property type="protein sequence ID" value="MER2998170.1"/>
    <property type="molecule type" value="Genomic_DNA"/>
</dbReference>
<dbReference type="Pfam" id="PF18174">
    <property type="entry name" value="HU-CCDC81_bac_1"/>
    <property type="match status" value="1"/>
</dbReference>
<evidence type="ECO:0000313" key="5">
    <source>
        <dbReference type="Proteomes" id="UP001476807"/>
    </source>
</evidence>
<dbReference type="Gene3D" id="3.30.70.1070">
    <property type="entry name" value="Sporulation related repeat"/>
    <property type="match status" value="1"/>
</dbReference>
<dbReference type="Pfam" id="PF05036">
    <property type="entry name" value="SPOR"/>
    <property type="match status" value="1"/>
</dbReference>
<sequence>MVAKHIKSLLYEHDCVIIPGFGGLITRYVPAMVHPVKHTIAPPSKRVAFNEKLILTDGLLINTIAYHNGISTGEAQQMVAAFVTQANNQLKTDNRFELSDIGVFRYNAAHRLEFEYKEGDNLLEASFGLPEISARPVRAEESVVLRTLQKNREQDVPQQGNKFKRRLRRVYSTAAGLVIAGLTGSALYMLSIQTEYNLSSLNPIALFTNATINNQAAASDYTSDYVPVSEEERLAIYQNLLLNANAATSDDVAFAISETDNSEINLQAESDTLAEVAETAVNEVVVEEPVVEPVLTVSERTGRFYIITGGYSRLKNAETGREAIRENGHDGKVLTPLKGSRLFRVSAADFATAEEAQAAMNEYRKTYGNSIWVLNN</sequence>
<dbReference type="InterPro" id="IPR036680">
    <property type="entry name" value="SPOR-like_sf"/>
</dbReference>
<evidence type="ECO:0000256" key="2">
    <source>
        <dbReference type="SAM" id="Phobius"/>
    </source>
</evidence>
<dbReference type="InterPro" id="IPR040495">
    <property type="entry name" value="HU-CCDC81_bac_1"/>
</dbReference>
<dbReference type="SUPFAM" id="SSF110997">
    <property type="entry name" value="Sporulation related repeat"/>
    <property type="match status" value="1"/>
</dbReference>
<proteinExistence type="predicted"/>
<organism evidence="4 5">
    <name type="scientific">Pontibacter populi</name>
    <dbReference type="NCBI Taxonomy" id="890055"/>
    <lineage>
        <taxon>Bacteria</taxon>
        <taxon>Pseudomonadati</taxon>
        <taxon>Bacteroidota</taxon>
        <taxon>Cytophagia</taxon>
        <taxon>Cytophagales</taxon>
        <taxon>Hymenobacteraceae</taxon>
        <taxon>Pontibacter</taxon>
    </lineage>
</organism>
<feature type="transmembrane region" description="Helical" evidence="2">
    <location>
        <begin position="170"/>
        <end position="190"/>
    </location>
</feature>
<comment type="caution">
    <text evidence="4">The sequence shown here is derived from an EMBL/GenBank/DDBJ whole genome shotgun (WGS) entry which is preliminary data.</text>
</comment>
<dbReference type="InterPro" id="IPR007730">
    <property type="entry name" value="SPOR-like_dom"/>
</dbReference>